<evidence type="ECO:0000313" key="3">
    <source>
        <dbReference type="Proteomes" id="UP000000763"/>
    </source>
</evidence>
<evidence type="ECO:0000313" key="1">
    <source>
        <dbReference type="EMBL" id="BAB63790.1"/>
    </source>
</evidence>
<dbReference type="AlphaFoldDB" id="Q94CX5"/>
<sequence length="71" mass="7820">MWRCRRRRRGCGVEAVRESVAAVVDINREHIPSQTGSQRGWGFAYLVFPPKCNSGMPCGESGGGRRRGGRG</sequence>
<proteinExistence type="predicted"/>
<dbReference type="Proteomes" id="UP000817658">
    <property type="component" value="Chromosome 1"/>
</dbReference>
<protein>
    <submittedName>
        <fullName evidence="1">Uncharacterized protein</fullName>
    </submittedName>
</protein>
<gene>
    <name evidence="1" type="ORF">P0004A09.37</name>
    <name evidence="2" type="ORF">P0039G05.1</name>
</gene>
<name>Q94CX5_ORYSJ</name>
<dbReference type="Proteomes" id="UP000000763">
    <property type="component" value="Chromosome 1"/>
</dbReference>
<dbReference type="EMBL" id="AP003607">
    <property type="protein sequence ID" value="BAB63790.1"/>
    <property type="molecule type" value="Genomic_DNA"/>
</dbReference>
<dbReference type="EMBL" id="AP003855">
    <property type="protein sequence ID" value="BAB92786.1"/>
    <property type="molecule type" value="Genomic_DNA"/>
</dbReference>
<reference evidence="1" key="1">
    <citation type="journal article" date="2002" name="Nature">
        <title>The genome sequence and structure of rice chromosome 1.</title>
        <authorList>
            <person name="Sasaki T."/>
            <person name="Matsumoto T."/>
            <person name="Yamamoto K."/>
            <person name="Sakata K."/>
            <person name="Baba T."/>
            <person name="Katayose Y."/>
            <person name="Wu J."/>
            <person name="Niimura Y."/>
            <person name="Cheng Z."/>
            <person name="Nagamura Y."/>
            <person name="Antonio B.A."/>
            <person name="Kanamori H."/>
            <person name="Hosokawa S."/>
            <person name="Masukawa M."/>
            <person name="Arikawa K."/>
            <person name="Chiden Y."/>
            <person name="Hayashi M."/>
            <person name="Okamoto M."/>
            <person name="Ando T."/>
            <person name="Aoki H."/>
            <person name="Arita K."/>
            <person name="Hamada M."/>
            <person name="Harada C."/>
            <person name="Hijishita S."/>
            <person name="Honda M."/>
            <person name="Ichikawa Y."/>
            <person name="Idonuma A."/>
            <person name="Iijima M."/>
            <person name="Ikeda M."/>
            <person name="Ikeno M."/>
            <person name="Itoh S."/>
            <person name="Itoh T."/>
            <person name="Itoh Y."/>
            <person name="Itoh Y."/>
            <person name="Iwabuchi A."/>
            <person name="Kamiya K."/>
            <person name="Karasawa W."/>
            <person name="Katagiri S."/>
            <person name="Kikuta A."/>
            <person name="Kobayashi N."/>
            <person name="Kono I."/>
            <person name="Machita K."/>
            <person name="Maehara T."/>
            <person name="Mizuno H."/>
            <person name="Mizubayashi T."/>
            <person name="Mukai Y."/>
            <person name="Nagasaki H."/>
            <person name="Nakashima M."/>
            <person name="Nakama Y."/>
            <person name="Nakamichi Y."/>
            <person name="Nakamura M."/>
            <person name="Namiki N."/>
            <person name="Negishi M."/>
            <person name="Ohta I."/>
            <person name="Ono N."/>
            <person name="Saji S."/>
            <person name="Sakai K."/>
            <person name="Shibata M."/>
            <person name="Shimokawa T."/>
            <person name="Shomura A."/>
            <person name="Song J."/>
            <person name="Takazaki Y."/>
            <person name="Terasawa K."/>
            <person name="Tsuji K."/>
            <person name="Waki K."/>
            <person name="Yamagata H."/>
            <person name="Yamane H."/>
            <person name="Yoshiki S."/>
            <person name="Yoshihara R."/>
            <person name="Yukawa K."/>
            <person name="Zhong H."/>
            <person name="Iwama H."/>
            <person name="Endo T."/>
            <person name="Ito H."/>
            <person name="Hahn J.H."/>
            <person name="Kim H.I."/>
            <person name="Eun M.Y."/>
            <person name="Yano M."/>
            <person name="Jiang J."/>
            <person name="Gojobori T."/>
        </authorList>
    </citation>
    <scope>NUCLEOTIDE SEQUENCE</scope>
</reference>
<reference evidence="3" key="3">
    <citation type="journal article" date="2008" name="Nucleic Acids Res.">
        <title>The rice annotation project database (RAP-DB): 2008 update.</title>
        <authorList>
            <consortium name="The rice annotation project (RAP)"/>
        </authorList>
    </citation>
    <scope>GENOME REANNOTATION</scope>
    <source>
        <strain evidence="3">cv. Nipponbare</strain>
    </source>
</reference>
<reference evidence="3" key="2">
    <citation type="journal article" date="2005" name="Nature">
        <title>The map-based sequence of the rice genome.</title>
        <authorList>
            <consortium name="International rice genome sequencing project (IRGSP)"/>
            <person name="Matsumoto T."/>
            <person name="Wu J."/>
            <person name="Kanamori H."/>
            <person name="Katayose Y."/>
            <person name="Fujisawa M."/>
            <person name="Namiki N."/>
            <person name="Mizuno H."/>
            <person name="Yamamoto K."/>
            <person name="Antonio B.A."/>
            <person name="Baba T."/>
            <person name="Sakata K."/>
            <person name="Nagamura Y."/>
            <person name="Aoki H."/>
            <person name="Arikawa K."/>
            <person name="Arita K."/>
            <person name="Bito T."/>
            <person name="Chiden Y."/>
            <person name="Fujitsuka N."/>
            <person name="Fukunaka R."/>
            <person name="Hamada M."/>
            <person name="Harada C."/>
            <person name="Hayashi A."/>
            <person name="Hijishita S."/>
            <person name="Honda M."/>
            <person name="Hosokawa S."/>
            <person name="Ichikawa Y."/>
            <person name="Idonuma A."/>
            <person name="Iijima M."/>
            <person name="Ikeda M."/>
            <person name="Ikeno M."/>
            <person name="Ito K."/>
            <person name="Ito S."/>
            <person name="Ito T."/>
            <person name="Ito Y."/>
            <person name="Ito Y."/>
            <person name="Iwabuchi A."/>
            <person name="Kamiya K."/>
            <person name="Karasawa W."/>
            <person name="Kurita K."/>
            <person name="Katagiri S."/>
            <person name="Kikuta A."/>
            <person name="Kobayashi H."/>
            <person name="Kobayashi N."/>
            <person name="Machita K."/>
            <person name="Maehara T."/>
            <person name="Masukawa M."/>
            <person name="Mizubayashi T."/>
            <person name="Mukai Y."/>
            <person name="Nagasaki H."/>
            <person name="Nagata Y."/>
            <person name="Naito S."/>
            <person name="Nakashima M."/>
            <person name="Nakama Y."/>
            <person name="Nakamichi Y."/>
            <person name="Nakamura M."/>
            <person name="Meguro A."/>
            <person name="Negishi M."/>
            <person name="Ohta I."/>
            <person name="Ohta T."/>
            <person name="Okamoto M."/>
            <person name="Ono N."/>
            <person name="Saji S."/>
            <person name="Sakaguchi M."/>
            <person name="Sakai K."/>
            <person name="Shibata M."/>
            <person name="Shimokawa T."/>
            <person name="Song J."/>
            <person name="Takazaki Y."/>
            <person name="Terasawa K."/>
            <person name="Tsugane M."/>
            <person name="Tsuji K."/>
            <person name="Ueda S."/>
            <person name="Waki K."/>
            <person name="Yamagata H."/>
            <person name="Yamamoto M."/>
            <person name="Yamamoto S."/>
            <person name="Yamane H."/>
            <person name="Yoshiki S."/>
            <person name="Yoshihara R."/>
            <person name="Yukawa K."/>
            <person name="Zhong H."/>
            <person name="Yano M."/>
            <person name="Yuan Q."/>
            <person name="Ouyang S."/>
            <person name="Liu J."/>
            <person name="Jones K.M."/>
            <person name="Gansberger K."/>
            <person name="Moffat K."/>
            <person name="Hill J."/>
            <person name="Bera J."/>
            <person name="Fadrosh D."/>
            <person name="Jin S."/>
            <person name="Johri S."/>
            <person name="Kim M."/>
            <person name="Overton L."/>
            <person name="Reardon M."/>
            <person name="Tsitrin T."/>
            <person name="Vuong H."/>
            <person name="Weaver B."/>
            <person name="Ciecko A."/>
            <person name="Tallon L."/>
            <person name="Jackson J."/>
            <person name="Pai G."/>
            <person name="Aken S.V."/>
            <person name="Utterback T."/>
            <person name="Reidmuller S."/>
            <person name="Feldblyum T."/>
            <person name="Hsiao J."/>
            <person name="Zismann V."/>
            <person name="Iobst S."/>
            <person name="de Vazeille A.R."/>
            <person name="Buell C.R."/>
            <person name="Ying K."/>
            <person name="Li Y."/>
            <person name="Lu T."/>
            <person name="Huang Y."/>
            <person name="Zhao Q."/>
            <person name="Feng Q."/>
            <person name="Zhang L."/>
            <person name="Zhu J."/>
            <person name="Weng Q."/>
            <person name="Mu J."/>
            <person name="Lu Y."/>
            <person name="Fan D."/>
            <person name="Liu Y."/>
            <person name="Guan J."/>
            <person name="Zhang Y."/>
            <person name="Yu S."/>
            <person name="Liu X."/>
            <person name="Zhang Y."/>
            <person name="Hong G."/>
            <person name="Han B."/>
            <person name="Choisne N."/>
            <person name="Demange N."/>
            <person name="Orjeda G."/>
            <person name="Samain S."/>
            <person name="Cattolico L."/>
            <person name="Pelletier E."/>
            <person name="Couloux A."/>
            <person name="Segurens B."/>
            <person name="Wincker P."/>
            <person name="D'Hont A."/>
            <person name="Scarpelli C."/>
            <person name="Weissenbach J."/>
            <person name="Salanoubat M."/>
            <person name="Quetier F."/>
            <person name="Yu Y."/>
            <person name="Kim H.R."/>
            <person name="Rambo T."/>
            <person name="Currie J."/>
            <person name="Collura K."/>
            <person name="Luo M."/>
            <person name="Yang T."/>
            <person name="Ammiraju J.S.S."/>
            <person name="Engler F."/>
            <person name="Soderlund C."/>
            <person name="Wing R.A."/>
            <person name="Palmer L.E."/>
            <person name="de la Bastide M."/>
            <person name="Spiegel L."/>
            <person name="Nascimento L."/>
            <person name="Zutavern T."/>
            <person name="O'Shaughnessy A."/>
            <person name="Dike S."/>
            <person name="Dedhia N."/>
            <person name="Preston R."/>
            <person name="Balija V."/>
            <person name="McCombie W.R."/>
            <person name="Chow T."/>
            <person name="Chen H."/>
            <person name="Chung M."/>
            <person name="Chen C."/>
            <person name="Shaw J."/>
            <person name="Wu H."/>
            <person name="Hsiao K."/>
            <person name="Chao Y."/>
            <person name="Chu M."/>
            <person name="Cheng C."/>
            <person name="Hour A."/>
            <person name="Lee P."/>
            <person name="Lin S."/>
            <person name="Lin Y."/>
            <person name="Liou J."/>
            <person name="Liu S."/>
            <person name="Hsing Y."/>
            <person name="Raghuvanshi S."/>
            <person name="Mohanty A."/>
            <person name="Bharti A.K."/>
            <person name="Gaur A."/>
            <person name="Gupta V."/>
            <person name="Kumar D."/>
            <person name="Ravi V."/>
            <person name="Vij S."/>
            <person name="Kapur A."/>
            <person name="Khurana P."/>
            <person name="Khurana P."/>
            <person name="Khurana J.P."/>
            <person name="Tyagi A.K."/>
            <person name="Gaikwad K."/>
            <person name="Singh A."/>
            <person name="Dalal V."/>
            <person name="Srivastava S."/>
            <person name="Dixit A."/>
            <person name="Pal A.K."/>
            <person name="Ghazi I.A."/>
            <person name="Yadav M."/>
            <person name="Pandit A."/>
            <person name="Bhargava A."/>
            <person name="Sureshbabu K."/>
            <person name="Batra K."/>
            <person name="Sharma T.R."/>
            <person name="Mohapatra T."/>
            <person name="Singh N.K."/>
            <person name="Messing J."/>
            <person name="Nelson A.B."/>
            <person name="Fuks G."/>
            <person name="Kavchok S."/>
            <person name="Keizer G."/>
            <person name="Linton E."/>
            <person name="Llaca V."/>
            <person name="Song R."/>
            <person name="Tanyolac B."/>
            <person name="Young S."/>
            <person name="Ho-Il K."/>
            <person name="Hahn J.H."/>
            <person name="Sangsakoo G."/>
            <person name="Vanavichit A."/>
            <person name="de Mattos Luiz.A.T."/>
            <person name="Zimmer P.D."/>
            <person name="Malone G."/>
            <person name="Dellagostin O."/>
            <person name="de Oliveira A.C."/>
            <person name="Bevan M."/>
            <person name="Bancroft I."/>
            <person name="Minx P."/>
            <person name="Cordum H."/>
            <person name="Wilson R."/>
            <person name="Cheng Z."/>
            <person name="Jin W."/>
            <person name="Jiang J."/>
            <person name="Leong S.A."/>
            <person name="Iwama H."/>
            <person name="Gojobori T."/>
            <person name="Itoh T."/>
            <person name="Niimura Y."/>
            <person name="Fujii Y."/>
            <person name="Habara T."/>
            <person name="Sakai H."/>
            <person name="Sato Y."/>
            <person name="Wilson G."/>
            <person name="Kumar K."/>
            <person name="McCouch S."/>
            <person name="Juretic N."/>
            <person name="Hoen D."/>
            <person name="Wright S."/>
            <person name="Bruskiewich R."/>
            <person name="Bureau T."/>
            <person name="Miyao A."/>
            <person name="Hirochika H."/>
            <person name="Nishikawa T."/>
            <person name="Kadowaki K."/>
            <person name="Sugiura M."/>
            <person name="Burr B."/>
            <person name="Sasaki T."/>
        </authorList>
    </citation>
    <scope>NUCLEOTIDE SEQUENCE [LARGE SCALE GENOMIC DNA]</scope>
    <source>
        <strain evidence="3">cv. Nipponbare</strain>
    </source>
</reference>
<accession>Q94CX5</accession>
<organism evidence="1">
    <name type="scientific">Oryza sativa subsp. japonica</name>
    <name type="common">Rice</name>
    <dbReference type="NCBI Taxonomy" id="39947"/>
    <lineage>
        <taxon>Eukaryota</taxon>
        <taxon>Viridiplantae</taxon>
        <taxon>Streptophyta</taxon>
        <taxon>Embryophyta</taxon>
        <taxon>Tracheophyta</taxon>
        <taxon>Spermatophyta</taxon>
        <taxon>Magnoliopsida</taxon>
        <taxon>Liliopsida</taxon>
        <taxon>Poales</taxon>
        <taxon>Poaceae</taxon>
        <taxon>BOP clade</taxon>
        <taxon>Oryzoideae</taxon>
        <taxon>Oryzeae</taxon>
        <taxon>Oryzinae</taxon>
        <taxon>Oryza</taxon>
        <taxon>Oryza sativa</taxon>
    </lineage>
</organism>
<evidence type="ECO:0000313" key="2">
    <source>
        <dbReference type="EMBL" id="BAB92786.1"/>
    </source>
</evidence>